<proteinExistence type="predicted"/>
<reference evidence="1" key="1">
    <citation type="journal article" date="2020" name="Nature">
        <title>Giant virus diversity and host interactions through global metagenomics.</title>
        <authorList>
            <person name="Schulz F."/>
            <person name="Roux S."/>
            <person name="Paez-Espino D."/>
            <person name="Jungbluth S."/>
            <person name="Walsh D.A."/>
            <person name="Denef V.J."/>
            <person name="McMahon K.D."/>
            <person name="Konstantinidis K.T."/>
            <person name="Eloe-Fadrosh E.A."/>
            <person name="Kyrpides N.C."/>
            <person name="Woyke T."/>
        </authorList>
    </citation>
    <scope>NUCLEOTIDE SEQUENCE</scope>
    <source>
        <strain evidence="1">GVMAG-M-3300009180-1</strain>
    </source>
</reference>
<name>A0A6C0F3L2_9ZZZZ</name>
<accession>A0A6C0F3L2</accession>
<evidence type="ECO:0000313" key="1">
    <source>
        <dbReference type="EMBL" id="QHT35223.1"/>
    </source>
</evidence>
<sequence>MERQYAKCDITLVKPIPSQFKVIPICEDDNSNLLRSNSIITNADYRKYMISKSTIINERNTKEYSKSL</sequence>
<dbReference type="EMBL" id="MN739014">
    <property type="protein sequence ID" value="QHT35223.1"/>
    <property type="molecule type" value="Genomic_DNA"/>
</dbReference>
<organism evidence="1">
    <name type="scientific">viral metagenome</name>
    <dbReference type="NCBI Taxonomy" id="1070528"/>
    <lineage>
        <taxon>unclassified sequences</taxon>
        <taxon>metagenomes</taxon>
        <taxon>organismal metagenomes</taxon>
    </lineage>
</organism>
<protein>
    <submittedName>
        <fullName evidence="1">Uncharacterized protein</fullName>
    </submittedName>
</protein>
<dbReference type="AlphaFoldDB" id="A0A6C0F3L2"/>